<accession>A0A6M6DNN6</accession>
<gene>
    <name evidence="2" type="ORF">FDZ14_09840</name>
</gene>
<dbReference type="AlphaFoldDB" id="A0A6M6DNN6"/>
<evidence type="ECO:0000313" key="2">
    <source>
        <dbReference type="EMBL" id="QJX76473.1"/>
    </source>
</evidence>
<dbReference type="EMBL" id="CP045272">
    <property type="protein sequence ID" value="QJX76473.1"/>
    <property type="molecule type" value="Genomic_DNA"/>
</dbReference>
<organism evidence="2 3">
    <name type="scientific">Priestia megaterium</name>
    <name type="common">Bacillus megaterium</name>
    <dbReference type="NCBI Taxonomy" id="1404"/>
    <lineage>
        <taxon>Bacteria</taxon>
        <taxon>Bacillati</taxon>
        <taxon>Bacillota</taxon>
        <taxon>Bacilli</taxon>
        <taxon>Bacillales</taxon>
        <taxon>Bacillaceae</taxon>
        <taxon>Priestia</taxon>
    </lineage>
</organism>
<evidence type="ECO:0000313" key="3">
    <source>
        <dbReference type="Proteomes" id="UP000501076"/>
    </source>
</evidence>
<dbReference type="Proteomes" id="UP000501076">
    <property type="component" value="Chromosome"/>
</dbReference>
<reference evidence="2 3" key="1">
    <citation type="submission" date="2019-10" db="EMBL/GenBank/DDBJ databases">
        <title>Complete genome sequences for adaption low water activity.</title>
        <authorList>
            <person name="Zhao L."/>
            <person name="Zhong J."/>
        </authorList>
    </citation>
    <scope>NUCLEOTIDE SEQUENCE [LARGE SCALE GENOMIC DNA]</scope>
    <source>
        <strain evidence="2 3">FDU301</strain>
    </source>
</reference>
<feature type="transmembrane region" description="Helical" evidence="1">
    <location>
        <begin position="7"/>
        <end position="25"/>
    </location>
</feature>
<evidence type="ECO:0000256" key="1">
    <source>
        <dbReference type="SAM" id="Phobius"/>
    </source>
</evidence>
<proteinExistence type="predicted"/>
<keyword evidence="1" id="KW-0812">Transmembrane</keyword>
<protein>
    <submittedName>
        <fullName evidence="2">Uncharacterized protein</fullName>
    </submittedName>
</protein>
<keyword evidence="1" id="KW-1133">Transmembrane helix</keyword>
<name>A0A6M6DNN6_PRIMG</name>
<feature type="transmembrane region" description="Helical" evidence="1">
    <location>
        <begin position="37"/>
        <end position="58"/>
    </location>
</feature>
<keyword evidence="1" id="KW-0472">Membrane</keyword>
<sequence length="71" mass="7950">MKWYKHALISLAIGLLSFVCFVIYSKVAANPSFQLDQALFISIGIGIGIGAVPVSFFVEYQKNKENKKFYS</sequence>
<dbReference type="RefSeq" id="WP_171776875.1">
    <property type="nucleotide sequence ID" value="NZ_CP045272.1"/>
</dbReference>